<comment type="caution">
    <text evidence="4">The sequence shown here is derived from an EMBL/GenBank/DDBJ whole genome shotgun (WGS) entry which is preliminary data.</text>
</comment>
<accession>A0ABV7IV27</accession>
<dbReference type="InterPro" id="IPR002347">
    <property type="entry name" value="SDR_fam"/>
</dbReference>
<keyword evidence="4" id="KW-0560">Oxidoreductase</keyword>
<dbReference type="PRINTS" id="PR00080">
    <property type="entry name" value="SDRFAMILY"/>
</dbReference>
<comment type="similarity">
    <text evidence="1 2">Belongs to the short-chain dehydrogenases/reductases (SDR) family.</text>
</comment>
<gene>
    <name evidence="4" type="ORF">ACFOD9_07335</name>
</gene>
<evidence type="ECO:0000313" key="5">
    <source>
        <dbReference type="Proteomes" id="UP001595604"/>
    </source>
</evidence>
<dbReference type="GO" id="GO:0016491">
    <property type="term" value="F:oxidoreductase activity"/>
    <property type="evidence" value="ECO:0007669"/>
    <property type="project" value="UniProtKB-KW"/>
</dbReference>
<evidence type="ECO:0000256" key="2">
    <source>
        <dbReference type="RuleBase" id="RU000363"/>
    </source>
</evidence>
<reference evidence="5" key="1">
    <citation type="journal article" date="2019" name="Int. J. Syst. Evol. Microbiol.">
        <title>The Global Catalogue of Microorganisms (GCM) 10K type strain sequencing project: providing services to taxonomists for standard genome sequencing and annotation.</title>
        <authorList>
            <consortium name="The Broad Institute Genomics Platform"/>
            <consortium name="The Broad Institute Genome Sequencing Center for Infectious Disease"/>
            <person name="Wu L."/>
            <person name="Ma J."/>
        </authorList>
    </citation>
    <scope>NUCLEOTIDE SEQUENCE [LARGE SCALE GENOMIC DNA]</scope>
    <source>
        <strain evidence="5">KCTC 42984</strain>
    </source>
</reference>
<sequence>MQGQVLAGRTILVTGASSGLGQAFAKLFARNGAAVALAARRMDRLERIVDDIRGAGGRCVPIAMDVGDPASIEAGFAAAEAALGPIDGMVANAGVNAAGMVIDITPDQIDEVLSVNVKGVMLSVQAAGRRMIANGSAAQERARIVIISSMTANTVGPGIALYSASKAAIQHFGKLAAREWTRQGISLNIVNPGYIATELNDEWFESPAGKGQIARWPRKRLMQESDLDPIMLYLLSDAARGVTGSVFTIDDGQSLKS</sequence>
<proteinExistence type="inferred from homology"/>
<dbReference type="Proteomes" id="UP001595604">
    <property type="component" value="Unassembled WGS sequence"/>
</dbReference>
<dbReference type="PANTHER" id="PTHR42760">
    <property type="entry name" value="SHORT-CHAIN DEHYDROGENASES/REDUCTASES FAMILY MEMBER"/>
    <property type="match status" value="1"/>
</dbReference>
<dbReference type="PRINTS" id="PR00081">
    <property type="entry name" value="GDHRDH"/>
</dbReference>
<dbReference type="Gene3D" id="3.40.50.720">
    <property type="entry name" value="NAD(P)-binding Rossmann-like Domain"/>
    <property type="match status" value="1"/>
</dbReference>
<dbReference type="Pfam" id="PF00106">
    <property type="entry name" value="adh_short"/>
    <property type="match status" value="1"/>
</dbReference>
<dbReference type="CDD" id="cd05233">
    <property type="entry name" value="SDR_c"/>
    <property type="match status" value="1"/>
</dbReference>
<dbReference type="SUPFAM" id="SSF51735">
    <property type="entry name" value="NAD(P)-binding Rossmann-fold domains"/>
    <property type="match status" value="1"/>
</dbReference>
<protein>
    <submittedName>
        <fullName evidence="4">SDR family NAD(P)-dependent oxidoreductase</fullName>
        <ecNumber evidence="4">1.1.1.-</ecNumber>
    </submittedName>
</protein>
<keyword evidence="5" id="KW-1185">Reference proteome</keyword>
<dbReference type="PROSITE" id="PS00061">
    <property type="entry name" value="ADH_SHORT"/>
    <property type="match status" value="1"/>
</dbReference>
<evidence type="ECO:0000256" key="1">
    <source>
        <dbReference type="ARBA" id="ARBA00006484"/>
    </source>
</evidence>
<dbReference type="SMART" id="SM00822">
    <property type="entry name" value="PKS_KR"/>
    <property type="match status" value="1"/>
</dbReference>
<organism evidence="4 5">
    <name type="scientific">Novosphingobium bradum</name>
    <dbReference type="NCBI Taxonomy" id="1737444"/>
    <lineage>
        <taxon>Bacteria</taxon>
        <taxon>Pseudomonadati</taxon>
        <taxon>Pseudomonadota</taxon>
        <taxon>Alphaproteobacteria</taxon>
        <taxon>Sphingomonadales</taxon>
        <taxon>Sphingomonadaceae</taxon>
        <taxon>Novosphingobium</taxon>
    </lineage>
</organism>
<dbReference type="InterPro" id="IPR020904">
    <property type="entry name" value="Sc_DH/Rdtase_CS"/>
</dbReference>
<dbReference type="PANTHER" id="PTHR42760:SF135">
    <property type="entry name" value="BLL7886 PROTEIN"/>
    <property type="match status" value="1"/>
</dbReference>
<evidence type="ECO:0000259" key="3">
    <source>
        <dbReference type="SMART" id="SM00822"/>
    </source>
</evidence>
<evidence type="ECO:0000313" key="4">
    <source>
        <dbReference type="EMBL" id="MFC3174057.1"/>
    </source>
</evidence>
<dbReference type="InterPro" id="IPR057326">
    <property type="entry name" value="KR_dom"/>
</dbReference>
<dbReference type="RefSeq" id="WP_379509431.1">
    <property type="nucleotide sequence ID" value="NZ_JBHRTQ010000007.1"/>
</dbReference>
<feature type="domain" description="Ketoreductase" evidence="3">
    <location>
        <begin position="9"/>
        <end position="198"/>
    </location>
</feature>
<name>A0ABV7IV27_9SPHN</name>
<dbReference type="InterPro" id="IPR036291">
    <property type="entry name" value="NAD(P)-bd_dom_sf"/>
</dbReference>
<dbReference type="EC" id="1.1.1.-" evidence="4"/>
<dbReference type="EMBL" id="JBHRTQ010000007">
    <property type="protein sequence ID" value="MFC3174057.1"/>
    <property type="molecule type" value="Genomic_DNA"/>
</dbReference>